<protein>
    <submittedName>
        <fullName evidence="2">Uncharacterized protein</fullName>
    </submittedName>
</protein>
<evidence type="ECO:0000256" key="1">
    <source>
        <dbReference type="SAM" id="MobiDB-lite"/>
    </source>
</evidence>
<evidence type="ECO:0000313" key="3">
    <source>
        <dbReference type="Proteomes" id="UP000290572"/>
    </source>
</evidence>
<feature type="compositionally biased region" description="Low complexity" evidence="1">
    <location>
        <begin position="120"/>
        <end position="136"/>
    </location>
</feature>
<dbReference type="Proteomes" id="UP000290572">
    <property type="component" value="Unassembled WGS sequence"/>
</dbReference>
<feature type="compositionally biased region" description="Polar residues" evidence="1">
    <location>
        <begin position="106"/>
        <end position="119"/>
    </location>
</feature>
<dbReference type="AlphaFoldDB" id="A0A498NZT4"/>
<accession>A0A498NZT4</accession>
<gene>
    <name evidence="2" type="ORF">ROHU_002068</name>
</gene>
<comment type="caution">
    <text evidence="2">The sequence shown here is derived from an EMBL/GenBank/DDBJ whole genome shotgun (WGS) entry which is preliminary data.</text>
</comment>
<evidence type="ECO:0000313" key="2">
    <source>
        <dbReference type="EMBL" id="RXN37433.1"/>
    </source>
</evidence>
<name>A0A498NZT4_LABRO</name>
<feature type="region of interest" description="Disordered" evidence="1">
    <location>
        <begin position="106"/>
        <end position="136"/>
    </location>
</feature>
<dbReference type="EMBL" id="QBIY01005861">
    <property type="protein sequence ID" value="RXN37433.1"/>
    <property type="molecule type" value="Genomic_DNA"/>
</dbReference>
<reference evidence="2 3" key="1">
    <citation type="submission" date="2018-03" db="EMBL/GenBank/DDBJ databases">
        <title>Draft genome sequence of Rohu Carp (Labeo rohita).</title>
        <authorList>
            <person name="Das P."/>
            <person name="Kushwaha B."/>
            <person name="Joshi C.G."/>
            <person name="Kumar D."/>
            <person name="Nagpure N.S."/>
            <person name="Sahoo L."/>
            <person name="Das S.P."/>
            <person name="Bit A."/>
            <person name="Patnaik S."/>
            <person name="Meher P.K."/>
            <person name="Jayasankar P."/>
            <person name="Koringa P.G."/>
            <person name="Patel N.V."/>
            <person name="Hinsu A.T."/>
            <person name="Kumar R."/>
            <person name="Pandey M."/>
            <person name="Agarwal S."/>
            <person name="Srivastava S."/>
            <person name="Singh M."/>
            <person name="Iquebal M.A."/>
            <person name="Jaiswal S."/>
            <person name="Angadi U.B."/>
            <person name="Kumar N."/>
            <person name="Raza M."/>
            <person name="Shah T.M."/>
            <person name="Rai A."/>
            <person name="Jena J.K."/>
        </authorList>
    </citation>
    <scope>NUCLEOTIDE SEQUENCE [LARGE SCALE GENOMIC DNA]</scope>
    <source>
        <strain evidence="2">DASCIFA01</strain>
        <tissue evidence="2">Testis</tissue>
    </source>
</reference>
<proteinExistence type="predicted"/>
<sequence length="191" mass="21338">MQHNRSQSAHLTWHGAKLRPYHGSLRRRREIAVVKSIKYRGQGEIGFSRRSCRLEWAVRPGCRGDETDLQKKEGEAFDICLPRKRASRPPVPPRPVPPTQNRRILNASRTAKTPSTEQRSIYGIGSSEPSGSSSGGMERVFSAPVGPRDCNQGLQASVRCKTPSFQLGYSICSKRVLEAEISSLLEKRAIR</sequence>
<keyword evidence="3" id="KW-1185">Reference proteome</keyword>
<organism evidence="2 3">
    <name type="scientific">Labeo rohita</name>
    <name type="common">Indian major carp</name>
    <name type="synonym">Cyprinus rohita</name>
    <dbReference type="NCBI Taxonomy" id="84645"/>
    <lineage>
        <taxon>Eukaryota</taxon>
        <taxon>Metazoa</taxon>
        <taxon>Chordata</taxon>
        <taxon>Craniata</taxon>
        <taxon>Vertebrata</taxon>
        <taxon>Euteleostomi</taxon>
        <taxon>Actinopterygii</taxon>
        <taxon>Neopterygii</taxon>
        <taxon>Teleostei</taxon>
        <taxon>Ostariophysi</taxon>
        <taxon>Cypriniformes</taxon>
        <taxon>Cyprinidae</taxon>
        <taxon>Labeoninae</taxon>
        <taxon>Labeonini</taxon>
        <taxon>Labeo</taxon>
    </lineage>
</organism>